<accession>A0A133VDD3</accession>
<dbReference type="AlphaFoldDB" id="A0A133VDD3"/>
<evidence type="ECO:0000313" key="2">
    <source>
        <dbReference type="Proteomes" id="UP000070311"/>
    </source>
</evidence>
<evidence type="ECO:0000313" key="1">
    <source>
        <dbReference type="EMBL" id="KXB04427.1"/>
    </source>
</evidence>
<reference evidence="1 2" key="1">
    <citation type="journal article" date="2016" name="Sci. Rep.">
        <title>Metabolic traits of an uncultured archaeal lineage -MSBL1- from brine pools of the Red Sea.</title>
        <authorList>
            <person name="Mwirichia R."/>
            <person name="Alam I."/>
            <person name="Rashid M."/>
            <person name="Vinu M."/>
            <person name="Ba-Alawi W."/>
            <person name="Anthony Kamau A."/>
            <person name="Kamanda Ngugi D."/>
            <person name="Goker M."/>
            <person name="Klenk H.P."/>
            <person name="Bajic V."/>
            <person name="Stingl U."/>
        </authorList>
    </citation>
    <scope>NUCLEOTIDE SEQUENCE [LARGE SCALE GENOMIC DNA]</scope>
    <source>
        <strain evidence="1">SCGC-AAA382A13</strain>
    </source>
</reference>
<sequence>MSNDSYYDKVQKKEEKLTEAIVELMERSGFEIDRVSIEENNRGPDVVASYENGDVVVEIKAFHREKGSLHSAFDQVRGYAEGDEEKWVVTTSDVEPMYIPNDISLFLGKDILAKLNRESLDTWGVEWVRDAEVKKEPTKFVLKKDIGSFDEDSSSEFLTAREMDSIDSGDSSPLKKDELANKIVDCIKEGYRTLPSISEETGLNNQIVESKLKFLEDSNIIGEKE</sequence>
<organism evidence="1 2">
    <name type="scientific">candidate division MSBL1 archaeon SCGC-AAA382A13</name>
    <dbReference type="NCBI Taxonomy" id="1698279"/>
    <lineage>
        <taxon>Archaea</taxon>
        <taxon>Methanobacteriati</taxon>
        <taxon>Methanobacteriota</taxon>
        <taxon>candidate division MSBL1</taxon>
    </lineage>
</organism>
<comment type="caution">
    <text evidence="1">The sequence shown here is derived from an EMBL/GenBank/DDBJ whole genome shotgun (WGS) entry which is preliminary data.</text>
</comment>
<proteinExistence type="predicted"/>
<protein>
    <submittedName>
        <fullName evidence="1">Uncharacterized protein</fullName>
    </submittedName>
</protein>
<keyword evidence="2" id="KW-1185">Reference proteome</keyword>
<dbReference type="Proteomes" id="UP000070311">
    <property type="component" value="Unassembled WGS sequence"/>
</dbReference>
<name>A0A133VDD3_9EURY</name>
<dbReference type="EMBL" id="LHYD01000063">
    <property type="protein sequence ID" value="KXB04427.1"/>
    <property type="molecule type" value="Genomic_DNA"/>
</dbReference>
<gene>
    <name evidence="1" type="ORF">AKJ50_02405</name>
</gene>